<name>A0ABR1ME51_9PEZI</name>
<accession>A0ABR1ME51</accession>
<protein>
    <submittedName>
        <fullName evidence="2">Uncharacterized protein</fullName>
    </submittedName>
</protein>
<proteinExistence type="predicted"/>
<comment type="caution">
    <text evidence="2">The sequence shown here is derived from an EMBL/GenBank/DDBJ whole genome shotgun (WGS) entry which is preliminary data.</text>
</comment>
<feature type="compositionally biased region" description="Basic and acidic residues" evidence="1">
    <location>
        <begin position="59"/>
        <end position="74"/>
    </location>
</feature>
<evidence type="ECO:0000313" key="2">
    <source>
        <dbReference type="EMBL" id="KAK7546991.1"/>
    </source>
</evidence>
<feature type="region of interest" description="Disordered" evidence="1">
    <location>
        <begin position="49"/>
        <end position="86"/>
    </location>
</feature>
<keyword evidence="3" id="KW-1185">Reference proteome</keyword>
<sequence>MCKIEYPVIVRWGCGHRANDRAEVFVHRCNEALNSGVECAEKETIHKASYHARQVKCPSCREKEKEQDPKKDNDDGTGSGSGGSTSTIAAQQFGIQSVPSKNLLHHFFNEFSDSASTLRHSEGAWWVTTNIYIVQFLMVPFVA</sequence>
<evidence type="ECO:0000256" key="1">
    <source>
        <dbReference type="SAM" id="MobiDB-lite"/>
    </source>
</evidence>
<gene>
    <name evidence="2" type="ORF">IWX46DRAFT_626618</name>
</gene>
<dbReference type="EMBL" id="JBBPDW010000013">
    <property type="protein sequence ID" value="KAK7546991.1"/>
    <property type="molecule type" value="Genomic_DNA"/>
</dbReference>
<dbReference type="Proteomes" id="UP001365128">
    <property type="component" value="Unassembled WGS sequence"/>
</dbReference>
<reference evidence="2 3" key="1">
    <citation type="submission" date="2024-04" db="EMBL/GenBank/DDBJ databases">
        <title>Phyllosticta paracitricarpa is synonymous to the EU quarantine fungus P. citricarpa based on phylogenomic analyses.</title>
        <authorList>
            <consortium name="Lawrence Berkeley National Laboratory"/>
            <person name="Van Ingen-Buijs V.A."/>
            <person name="Van Westerhoven A.C."/>
            <person name="Haridas S."/>
            <person name="Skiadas P."/>
            <person name="Martin F."/>
            <person name="Groenewald J.Z."/>
            <person name="Crous P.W."/>
            <person name="Seidl M.F."/>
        </authorList>
    </citation>
    <scope>NUCLEOTIDE SEQUENCE [LARGE SCALE GENOMIC DNA]</scope>
    <source>
        <strain evidence="2 3">CBS 122670</strain>
    </source>
</reference>
<evidence type="ECO:0000313" key="3">
    <source>
        <dbReference type="Proteomes" id="UP001365128"/>
    </source>
</evidence>
<organism evidence="2 3">
    <name type="scientific">Phyllosticta citricarpa</name>
    <dbReference type="NCBI Taxonomy" id="55181"/>
    <lineage>
        <taxon>Eukaryota</taxon>
        <taxon>Fungi</taxon>
        <taxon>Dikarya</taxon>
        <taxon>Ascomycota</taxon>
        <taxon>Pezizomycotina</taxon>
        <taxon>Dothideomycetes</taxon>
        <taxon>Dothideomycetes incertae sedis</taxon>
        <taxon>Botryosphaeriales</taxon>
        <taxon>Phyllostictaceae</taxon>
        <taxon>Phyllosticta</taxon>
    </lineage>
</organism>